<evidence type="ECO:0000313" key="7">
    <source>
        <dbReference type="Proteomes" id="UP000748531"/>
    </source>
</evidence>
<evidence type="ECO:0000256" key="4">
    <source>
        <dbReference type="PROSITE-ProRule" id="PRU00125"/>
    </source>
</evidence>
<keyword evidence="1 4" id="KW-0479">Metal-binding</keyword>
<proteinExistence type="predicted"/>
<dbReference type="AlphaFoldDB" id="A0A8J4TRQ1"/>
<gene>
    <name evidence="6" type="ORF">PHET_01480</name>
</gene>
<dbReference type="Gene3D" id="2.10.110.10">
    <property type="entry name" value="Cysteine Rich Protein"/>
    <property type="match status" value="1"/>
</dbReference>
<accession>A0A8J4TRQ1</accession>
<dbReference type="PANTHER" id="PTHR24206">
    <property type="entry name" value="OS06G0237300 PROTEIN"/>
    <property type="match status" value="1"/>
</dbReference>
<dbReference type="GO" id="GO:0046872">
    <property type="term" value="F:metal ion binding"/>
    <property type="evidence" value="ECO:0007669"/>
    <property type="project" value="UniProtKB-KW"/>
</dbReference>
<reference evidence="6" key="1">
    <citation type="submission" date="2019-05" db="EMBL/GenBank/DDBJ databases">
        <title>Annotation for the trematode Paragonimus heterotremus.</title>
        <authorList>
            <person name="Choi Y.-J."/>
        </authorList>
    </citation>
    <scope>NUCLEOTIDE SEQUENCE</scope>
    <source>
        <strain evidence="6">LC</strain>
    </source>
</reference>
<sequence length="127" mass="14089">MALSNCSFDCSVQPATITRSCVTTSNSTPLAPWHGCRPAYVPSCTISVPQPCCSACGYAVYAAEMLRVMGRVYHKRCFRCQKCCGVLGVENYHVLDGVPYCKAHYLQLLHCREVTGYFLARHFALLI</sequence>
<evidence type="ECO:0000256" key="2">
    <source>
        <dbReference type="ARBA" id="ARBA00022833"/>
    </source>
</evidence>
<dbReference type="Proteomes" id="UP000748531">
    <property type="component" value="Unassembled WGS sequence"/>
</dbReference>
<keyword evidence="2 4" id="KW-0862">Zinc</keyword>
<evidence type="ECO:0000256" key="1">
    <source>
        <dbReference type="ARBA" id="ARBA00022723"/>
    </source>
</evidence>
<evidence type="ECO:0000256" key="3">
    <source>
        <dbReference type="ARBA" id="ARBA00023038"/>
    </source>
</evidence>
<comment type="caution">
    <text evidence="6">The sequence shown here is derived from an EMBL/GenBank/DDBJ whole genome shotgun (WGS) entry which is preliminary data.</text>
</comment>
<organism evidence="6 7">
    <name type="scientific">Paragonimus heterotremus</name>
    <dbReference type="NCBI Taxonomy" id="100268"/>
    <lineage>
        <taxon>Eukaryota</taxon>
        <taxon>Metazoa</taxon>
        <taxon>Spiralia</taxon>
        <taxon>Lophotrochozoa</taxon>
        <taxon>Platyhelminthes</taxon>
        <taxon>Trematoda</taxon>
        <taxon>Digenea</taxon>
        <taxon>Plagiorchiida</taxon>
        <taxon>Troglotremata</taxon>
        <taxon>Troglotrematidae</taxon>
        <taxon>Paragonimus</taxon>
    </lineage>
</organism>
<evidence type="ECO:0000259" key="5">
    <source>
        <dbReference type="PROSITE" id="PS50023"/>
    </source>
</evidence>
<keyword evidence="3 4" id="KW-0440">LIM domain</keyword>
<dbReference type="OrthoDB" id="6129702at2759"/>
<dbReference type="EMBL" id="LUCH01000429">
    <property type="protein sequence ID" value="KAF5405164.1"/>
    <property type="molecule type" value="Genomic_DNA"/>
</dbReference>
<dbReference type="SUPFAM" id="SSF57716">
    <property type="entry name" value="Glucocorticoid receptor-like (DNA-binding domain)"/>
    <property type="match status" value="2"/>
</dbReference>
<dbReference type="InterPro" id="IPR001781">
    <property type="entry name" value="Znf_LIM"/>
</dbReference>
<protein>
    <recommendedName>
        <fullName evidence="5">LIM zinc-binding domain-containing protein</fullName>
    </recommendedName>
</protein>
<feature type="domain" description="LIM zinc-binding" evidence="5">
    <location>
        <begin position="51"/>
        <end position="111"/>
    </location>
</feature>
<dbReference type="Pfam" id="PF00412">
    <property type="entry name" value="LIM"/>
    <property type="match status" value="1"/>
</dbReference>
<dbReference type="SMART" id="SM00132">
    <property type="entry name" value="LIM"/>
    <property type="match status" value="1"/>
</dbReference>
<dbReference type="PROSITE" id="PS50023">
    <property type="entry name" value="LIM_DOMAIN_2"/>
    <property type="match status" value="1"/>
</dbReference>
<evidence type="ECO:0000313" key="6">
    <source>
        <dbReference type="EMBL" id="KAF5405164.1"/>
    </source>
</evidence>
<keyword evidence="7" id="KW-1185">Reference proteome</keyword>
<name>A0A8J4TRQ1_9TREM</name>
<dbReference type="PROSITE" id="PS00478">
    <property type="entry name" value="LIM_DOMAIN_1"/>
    <property type="match status" value="1"/>
</dbReference>